<evidence type="ECO:0000256" key="3">
    <source>
        <dbReference type="ARBA" id="ARBA00012737"/>
    </source>
</evidence>
<protein>
    <recommendedName>
        <fullName evidence="3">asparagine synthase (glutamine-hydrolyzing)</fullName>
        <ecNumber evidence="3">6.3.5.4</ecNumber>
    </recommendedName>
</protein>
<dbReference type="Proteomes" id="UP001057498">
    <property type="component" value="Chromosome"/>
</dbReference>
<organism evidence="6 7">
    <name type="scientific">Sphaerotilus microaerophilus</name>
    <dbReference type="NCBI Taxonomy" id="2914710"/>
    <lineage>
        <taxon>Bacteria</taxon>
        <taxon>Pseudomonadati</taxon>
        <taxon>Pseudomonadota</taxon>
        <taxon>Betaproteobacteria</taxon>
        <taxon>Burkholderiales</taxon>
        <taxon>Sphaerotilaceae</taxon>
        <taxon>Sphaerotilus</taxon>
    </lineage>
</organism>
<proteinExistence type="inferred from homology"/>
<dbReference type="PIRSF" id="PIRSF001589">
    <property type="entry name" value="Asn_synthetase_glu-h"/>
    <property type="match status" value="1"/>
</dbReference>
<evidence type="ECO:0000313" key="7">
    <source>
        <dbReference type="Proteomes" id="UP001057498"/>
    </source>
</evidence>
<dbReference type="Gene3D" id="3.60.20.10">
    <property type="entry name" value="Glutamine Phosphoribosylpyrophosphate, subunit 1, domain 1"/>
    <property type="match status" value="1"/>
</dbReference>
<dbReference type="Gene3D" id="3.40.50.620">
    <property type="entry name" value="HUPs"/>
    <property type="match status" value="1"/>
</dbReference>
<dbReference type="EC" id="6.3.5.4" evidence="3"/>
<keyword evidence="7" id="KW-1185">Reference proteome</keyword>
<comment type="similarity">
    <text evidence="2">Belongs to the asparagine synthetase family.</text>
</comment>
<dbReference type="InterPro" id="IPR051786">
    <property type="entry name" value="ASN_synthetase/amidase"/>
</dbReference>
<reference evidence="6" key="1">
    <citation type="submission" date="2022-04" db="EMBL/GenBank/DDBJ databases">
        <title>Whole genome sequence of Sphaerotilus sp. FB-5.</title>
        <authorList>
            <person name="Takeda M."/>
            <person name="Narihara S."/>
            <person name="Akimoto M."/>
            <person name="Akimoto R."/>
            <person name="Nishiyashiki S."/>
            <person name="Murakami T."/>
        </authorList>
    </citation>
    <scope>NUCLEOTIDE SEQUENCE</scope>
    <source>
        <strain evidence="6">FB-5</strain>
    </source>
</reference>
<dbReference type="InterPro" id="IPR006426">
    <property type="entry name" value="Asn_synth_AEB"/>
</dbReference>
<evidence type="ECO:0000256" key="1">
    <source>
        <dbReference type="ARBA" id="ARBA00005187"/>
    </source>
</evidence>
<feature type="domain" description="Asparagine synthetase" evidence="5">
    <location>
        <begin position="231"/>
        <end position="597"/>
    </location>
</feature>
<dbReference type="EMBL" id="AP025730">
    <property type="protein sequence ID" value="BDI04560.1"/>
    <property type="molecule type" value="Genomic_DNA"/>
</dbReference>
<accession>A0ABM7YJL5</accession>
<dbReference type="CDD" id="cd01991">
    <property type="entry name" value="Asn_synthase_B_C"/>
    <property type="match status" value="1"/>
</dbReference>
<comment type="catalytic activity">
    <reaction evidence="4">
        <text>L-aspartate + L-glutamine + ATP + H2O = L-asparagine + L-glutamate + AMP + diphosphate + H(+)</text>
        <dbReference type="Rhea" id="RHEA:12228"/>
        <dbReference type="ChEBI" id="CHEBI:15377"/>
        <dbReference type="ChEBI" id="CHEBI:15378"/>
        <dbReference type="ChEBI" id="CHEBI:29985"/>
        <dbReference type="ChEBI" id="CHEBI:29991"/>
        <dbReference type="ChEBI" id="CHEBI:30616"/>
        <dbReference type="ChEBI" id="CHEBI:33019"/>
        <dbReference type="ChEBI" id="CHEBI:58048"/>
        <dbReference type="ChEBI" id="CHEBI:58359"/>
        <dbReference type="ChEBI" id="CHEBI:456215"/>
        <dbReference type="EC" id="6.3.5.4"/>
    </reaction>
</comment>
<evidence type="ECO:0000256" key="4">
    <source>
        <dbReference type="ARBA" id="ARBA00048741"/>
    </source>
</evidence>
<comment type="pathway">
    <text evidence="1">Amino-acid biosynthesis; L-asparagine biosynthesis; L-asparagine from L-aspartate (L-Gln route): step 1/1.</text>
</comment>
<dbReference type="InterPro" id="IPR001962">
    <property type="entry name" value="Asn_synthase"/>
</dbReference>
<dbReference type="PANTHER" id="PTHR43284:SF1">
    <property type="entry name" value="ASPARAGINE SYNTHETASE"/>
    <property type="match status" value="1"/>
</dbReference>
<evidence type="ECO:0000313" key="6">
    <source>
        <dbReference type="EMBL" id="BDI04560.1"/>
    </source>
</evidence>
<dbReference type="SUPFAM" id="SSF56235">
    <property type="entry name" value="N-terminal nucleophile aminohydrolases (Ntn hydrolases)"/>
    <property type="match status" value="1"/>
</dbReference>
<dbReference type="InterPro" id="IPR029055">
    <property type="entry name" value="Ntn_hydrolases_N"/>
</dbReference>
<evidence type="ECO:0000256" key="2">
    <source>
        <dbReference type="ARBA" id="ARBA00005752"/>
    </source>
</evidence>
<dbReference type="SUPFAM" id="SSF52402">
    <property type="entry name" value="Adenine nucleotide alpha hydrolases-like"/>
    <property type="match status" value="1"/>
</dbReference>
<gene>
    <name evidence="6" type="primary">asnB_1</name>
    <name evidence="6" type="ORF">CATMQ487_15300</name>
</gene>
<name>A0ABM7YJL5_9BURK</name>
<dbReference type="PANTHER" id="PTHR43284">
    <property type="entry name" value="ASPARAGINE SYNTHETASE (GLUTAMINE-HYDROLYZING)"/>
    <property type="match status" value="1"/>
</dbReference>
<dbReference type="Pfam" id="PF00733">
    <property type="entry name" value="Asn_synthase"/>
    <property type="match status" value="1"/>
</dbReference>
<sequence length="601" mass="66449">MMSTTGTPEAPRLDDVARWPQWRGAPAQVQRRDLAPGLRLWTRGAFTLRDEGGVGGLGLLITPSTPGCTQRPEEVLAGWVAGRHSGEQALRGRYVFLLWDGPAQRLVTYTDAFRTHPVYHLRVGGTVVIASDLRLALAAGVMEPRVNLSSVYHYLNFSYIPAPHSAIHGVNKLPAGSLLDAGPARESIRRYWDAVYPADNRAAEDDRVNQLHDTIVQTVQRYRPQGGTGAWGTFLSGGTDSSSISGILGRQVAGEKVASYSIGFAEEGYDELGYSQIASRYFGLDPHERRVGEDEAVAAIGELVQAFDEPFGNSSAIPTYYCADLAAADGRGLLVAGDGGDEIYGGNERYLKDRIFEMFHTAPAVVRGLGHGLAGLLKGSDARLANRVKNFVYRGSLPNPDRFYSDDSFASDCYEELLSPDFRQAVGINESLQVQRDIYAQAQADCTIHRLMYLDLKMTIADNDVTKVVRAAKRAGVAPVFPYLDQDLVDFTGHLPGSDKVNGTAKRYLFKKAAVRLLPEEIIKKKKQGFGLPVSVWLRRKGPMHDLVADVLLSDRAAARGYFNREHIQHLWRRHERGAWDHASELYMLLMLELWHRALVD</sequence>
<dbReference type="InterPro" id="IPR014729">
    <property type="entry name" value="Rossmann-like_a/b/a_fold"/>
</dbReference>
<evidence type="ECO:0000259" key="5">
    <source>
        <dbReference type="Pfam" id="PF00733"/>
    </source>
</evidence>